<dbReference type="Gene3D" id="1.20.1050.60">
    <property type="entry name" value="alpha-1,2-mannosidase"/>
    <property type="match status" value="1"/>
</dbReference>
<sequence length="765" mass="83471">MGRWLAFILSPALAAAQNVDYTQYVQIFMGTENGGNMFPGVVRPFGMTKLGPDLYTGSDAYSGYLPSGNVTGFTMMHESGTGGAPKYGVVHQMPVAGLVSNPLIDLSQPRASADQGSVGTYNTTLVNGIQISLAASEHAGIMSYKFPNGSASIVVDVSHVLPSFRGLGLSQGYAGGSVQVFADGHYETSGVYNNGWNEAPDWKIYACGRFNVEPATMKVFSGINTTLISYGETNSTSSITNRVGVVYSFKNGTQAVESRVGISWISSAKACSYISSELPSSKSLAQVQSETQSFWNSEVLSKITTTITDLPTLQLLYSSLYGMTLIPSNRTGENPLWDSLEPYYDDDFTFWDLHRCSTALMQVLQPIAYEEQIRSLIDIWRHAGWMPDARSSNYNGRTQGGSNCDNVLADAYVKGVRGAVNWTDGYSAMVKDAEVTPPNNGDPQAPDSSDQQGRGALPDWLKYGYITPTYSRAVTRAVEYSVNDFSLSQVAQGLGNQADYRKYLSRSHNWRNHWSSGVSSLGFTGFLVPRSANGTFIAQDPLSCGGCYWGDAYYEALPWEYSFGMTHDIATLVNFTGGPQKFVQKLEAMFQPGNNPASSTGSSQFNYTIFNPSNEPDFTTAYLFHYGGRPDLSLKYSRHVARTYYNAGNSGLPGNSDAGAMQTWLLWNMIGLYPLTTTTTFLIHAPWFSMTINLGNGKVLNITTVGGDVDSAFYVQQLLVNGQPWRKSWLTWNDVFANGGSMEFTLGEQPSQWFDGPLPPSPGSL</sequence>
<dbReference type="InterPro" id="IPR012939">
    <property type="entry name" value="Glyco_hydro_92"/>
</dbReference>
<dbReference type="Pfam" id="PF17678">
    <property type="entry name" value="Glyco_hydro_92N"/>
    <property type="match status" value="1"/>
</dbReference>
<evidence type="ECO:0000259" key="3">
    <source>
        <dbReference type="Pfam" id="PF07971"/>
    </source>
</evidence>
<protein>
    <submittedName>
        <fullName evidence="5">Glycoside hydrolase family 92 protein</fullName>
    </submittedName>
</protein>
<dbReference type="NCBIfam" id="TIGR01180">
    <property type="entry name" value="aman2_put"/>
    <property type="match status" value="1"/>
</dbReference>
<dbReference type="FunFam" id="1.20.1050.60:FF:000002">
    <property type="entry name" value="Glycosyl hydrolase family 92"/>
    <property type="match status" value="1"/>
</dbReference>
<dbReference type="InterPro" id="IPR041371">
    <property type="entry name" value="GH92_N"/>
</dbReference>
<dbReference type="SUPFAM" id="SSF48208">
    <property type="entry name" value="Six-hairpin glycosidases"/>
    <property type="match status" value="1"/>
</dbReference>
<keyword evidence="2" id="KW-0732">Signal</keyword>
<dbReference type="Gene3D" id="1.20.1610.10">
    <property type="entry name" value="alpha-1,2-mannosidases domains"/>
    <property type="match status" value="1"/>
</dbReference>
<dbReference type="FunFam" id="3.30.2080.10:FF:000001">
    <property type="entry name" value="Alpha-1,2-mannosidase subfamily"/>
    <property type="match status" value="1"/>
</dbReference>
<evidence type="ECO:0000259" key="4">
    <source>
        <dbReference type="Pfam" id="PF17678"/>
    </source>
</evidence>
<dbReference type="GO" id="GO:0030246">
    <property type="term" value="F:carbohydrate binding"/>
    <property type="evidence" value="ECO:0007669"/>
    <property type="project" value="InterPro"/>
</dbReference>
<name>A0A6A6H5Z5_VIRVR</name>
<dbReference type="InterPro" id="IPR014718">
    <property type="entry name" value="GH-type_carb-bd"/>
</dbReference>
<dbReference type="FunFam" id="2.70.98.10:FF:000028">
    <property type="entry name" value="Alpha-1,2-mannosidase family protein (AFU_orthologue AFUA_5G10520)"/>
    <property type="match status" value="1"/>
</dbReference>
<dbReference type="GO" id="GO:0005975">
    <property type="term" value="P:carbohydrate metabolic process"/>
    <property type="evidence" value="ECO:0007669"/>
    <property type="project" value="InterPro"/>
</dbReference>
<dbReference type="GO" id="GO:0005829">
    <property type="term" value="C:cytosol"/>
    <property type="evidence" value="ECO:0007669"/>
    <property type="project" value="TreeGrafter"/>
</dbReference>
<dbReference type="InterPro" id="IPR005887">
    <property type="entry name" value="GH92_a_mannosidase_put"/>
</dbReference>
<gene>
    <name evidence="5" type="ORF">EV356DRAFT_503862</name>
</gene>
<feature type="compositionally biased region" description="Polar residues" evidence="1">
    <location>
        <begin position="437"/>
        <end position="452"/>
    </location>
</feature>
<dbReference type="GO" id="GO:0005634">
    <property type="term" value="C:nucleus"/>
    <property type="evidence" value="ECO:0007669"/>
    <property type="project" value="TreeGrafter"/>
</dbReference>
<dbReference type="InterPro" id="IPR050883">
    <property type="entry name" value="PNGase"/>
</dbReference>
<dbReference type="Gene3D" id="2.70.98.10">
    <property type="match status" value="1"/>
</dbReference>
<dbReference type="PANTHER" id="PTHR12143">
    <property type="entry name" value="PEPTIDE N-GLYCANASE PNGASE -RELATED"/>
    <property type="match status" value="1"/>
</dbReference>
<dbReference type="Gene3D" id="3.30.2080.10">
    <property type="entry name" value="GH92 mannosidase domain"/>
    <property type="match status" value="1"/>
</dbReference>
<organism evidence="5 6">
    <name type="scientific">Viridothelium virens</name>
    <name type="common">Speckled blister lichen</name>
    <name type="synonym">Trypethelium virens</name>
    <dbReference type="NCBI Taxonomy" id="1048519"/>
    <lineage>
        <taxon>Eukaryota</taxon>
        <taxon>Fungi</taxon>
        <taxon>Dikarya</taxon>
        <taxon>Ascomycota</taxon>
        <taxon>Pezizomycotina</taxon>
        <taxon>Dothideomycetes</taxon>
        <taxon>Dothideomycetes incertae sedis</taxon>
        <taxon>Trypetheliales</taxon>
        <taxon>Trypetheliaceae</taxon>
        <taxon>Viridothelium</taxon>
    </lineage>
</organism>
<dbReference type="AlphaFoldDB" id="A0A6A6H5Z5"/>
<evidence type="ECO:0000313" key="5">
    <source>
        <dbReference type="EMBL" id="KAF2233271.1"/>
    </source>
</evidence>
<feature type="signal peptide" evidence="2">
    <location>
        <begin position="1"/>
        <end position="16"/>
    </location>
</feature>
<accession>A0A6A6H5Z5</accession>
<keyword evidence="5" id="KW-0378">Hydrolase</keyword>
<dbReference type="Pfam" id="PF07971">
    <property type="entry name" value="Glyco_hydro_92"/>
    <property type="match status" value="1"/>
</dbReference>
<keyword evidence="6" id="KW-1185">Reference proteome</keyword>
<dbReference type="Proteomes" id="UP000800092">
    <property type="component" value="Unassembled WGS sequence"/>
</dbReference>
<dbReference type="GO" id="GO:0000224">
    <property type="term" value="F:peptide-N4-(N-acetyl-beta-glucosaminyl)asparagine amidase activity"/>
    <property type="evidence" value="ECO:0007669"/>
    <property type="project" value="TreeGrafter"/>
</dbReference>
<feature type="region of interest" description="Disordered" evidence="1">
    <location>
        <begin position="432"/>
        <end position="453"/>
    </location>
</feature>
<feature type="domain" description="Glycosyl hydrolase family 92" evidence="3">
    <location>
        <begin position="269"/>
        <end position="747"/>
    </location>
</feature>
<dbReference type="InterPro" id="IPR008928">
    <property type="entry name" value="6-hairpin_glycosidase_sf"/>
</dbReference>
<evidence type="ECO:0000313" key="6">
    <source>
        <dbReference type="Proteomes" id="UP000800092"/>
    </source>
</evidence>
<dbReference type="EMBL" id="ML991808">
    <property type="protein sequence ID" value="KAF2233271.1"/>
    <property type="molecule type" value="Genomic_DNA"/>
</dbReference>
<reference evidence="5" key="1">
    <citation type="journal article" date="2020" name="Stud. Mycol.">
        <title>101 Dothideomycetes genomes: a test case for predicting lifestyles and emergence of pathogens.</title>
        <authorList>
            <person name="Haridas S."/>
            <person name="Albert R."/>
            <person name="Binder M."/>
            <person name="Bloem J."/>
            <person name="Labutti K."/>
            <person name="Salamov A."/>
            <person name="Andreopoulos B."/>
            <person name="Baker S."/>
            <person name="Barry K."/>
            <person name="Bills G."/>
            <person name="Bluhm B."/>
            <person name="Cannon C."/>
            <person name="Castanera R."/>
            <person name="Culley D."/>
            <person name="Daum C."/>
            <person name="Ezra D."/>
            <person name="Gonzalez J."/>
            <person name="Henrissat B."/>
            <person name="Kuo A."/>
            <person name="Liang C."/>
            <person name="Lipzen A."/>
            <person name="Lutzoni F."/>
            <person name="Magnuson J."/>
            <person name="Mondo S."/>
            <person name="Nolan M."/>
            <person name="Ohm R."/>
            <person name="Pangilinan J."/>
            <person name="Park H.-J."/>
            <person name="Ramirez L."/>
            <person name="Alfaro M."/>
            <person name="Sun H."/>
            <person name="Tritt A."/>
            <person name="Yoshinaga Y."/>
            <person name="Zwiers L.-H."/>
            <person name="Turgeon B."/>
            <person name="Goodwin S."/>
            <person name="Spatafora J."/>
            <person name="Crous P."/>
            <person name="Grigoriev I."/>
        </authorList>
    </citation>
    <scope>NUCLEOTIDE SEQUENCE</scope>
    <source>
        <strain evidence="5">Tuck. ex Michener</strain>
    </source>
</reference>
<evidence type="ECO:0000256" key="1">
    <source>
        <dbReference type="SAM" id="MobiDB-lite"/>
    </source>
</evidence>
<dbReference type="OrthoDB" id="449263at2759"/>
<feature type="chain" id="PRO_5025395102" evidence="2">
    <location>
        <begin position="17"/>
        <end position="765"/>
    </location>
</feature>
<feature type="domain" description="Glycosyl hydrolase family 92 N-terminal" evidence="4">
    <location>
        <begin position="24"/>
        <end position="263"/>
    </location>
</feature>
<evidence type="ECO:0000256" key="2">
    <source>
        <dbReference type="SAM" id="SignalP"/>
    </source>
</evidence>
<proteinExistence type="predicted"/>
<dbReference type="GO" id="GO:0006516">
    <property type="term" value="P:glycoprotein catabolic process"/>
    <property type="evidence" value="ECO:0007669"/>
    <property type="project" value="TreeGrafter"/>
</dbReference>
<dbReference type="PANTHER" id="PTHR12143:SF38">
    <property type="entry name" value="ALPHA-1,2-MANNOSIDASE FAMILY PROTEIN (AFU_ORTHOLOGUE AFUA_5G10520)"/>
    <property type="match status" value="1"/>
</dbReference>
<dbReference type="FunFam" id="1.20.1610.10:FF:000003">
    <property type="entry name" value="Glycoside hydrolase family 92 protein"/>
    <property type="match status" value="1"/>
</dbReference>